<sequence length="326" mass="36329">MSDATVGTYMGDLPSMLARSRMKNEIVVIDESIRVLRSRRNALVPVSSLPPELLGAIFLLHFRNCRSKYYYHDRTKKSIAVTHVCQRWWSVAFMLPSLWNTPPVDLPRWFDEMVIRSKAAPLVLEVDFPPRKVEFDQIIKHIARTRALTVNLYTSTSVDCLVHFAGSAPLLEALNIMAPVHMPAHRLTVDLFGRDTPRLREVALTHCNISWTSPLLIGLTHLNIEQVTTAARPTLYQVLSALALMPSLVALRLVNALPIIQDDANPLPSYVTLPALSRLWLVGSVAECMGVLPRLDYPSNTAICLSCNDTVATGTGFAAIRKPVRS</sequence>
<organism evidence="1 2">
    <name type="scientific">Leucogyrophana mollusca</name>
    <dbReference type="NCBI Taxonomy" id="85980"/>
    <lineage>
        <taxon>Eukaryota</taxon>
        <taxon>Fungi</taxon>
        <taxon>Dikarya</taxon>
        <taxon>Basidiomycota</taxon>
        <taxon>Agaricomycotina</taxon>
        <taxon>Agaricomycetes</taxon>
        <taxon>Agaricomycetidae</taxon>
        <taxon>Boletales</taxon>
        <taxon>Boletales incertae sedis</taxon>
        <taxon>Leucogyrophana</taxon>
    </lineage>
</organism>
<keyword evidence="2" id="KW-1185">Reference proteome</keyword>
<reference evidence="1" key="1">
    <citation type="journal article" date="2021" name="New Phytol.">
        <title>Evolutionary innovations through gain and loss of genes in the ectomycorrhizal Boletales.</title>
        <authorList>
            <person name="Wu G."/>
            <person name="Miyauchi S."/>
            <person name="Morin E."/>
            <person name="Kuo A."/>
            <person name="Drula E."/>
            <person name="Varga T."/>
            <person name="Kohler A."/>
            <person name="Feng B."/>
            <person name="Cao Y."/>
            <person name="Lipzen A."/>
            <person name="Daum C."/>
            <person name="Hundley H."/>
            <person name="Pangilinan J."/>
            <person name="Johnson J."/>
            <person name="Barry K."/>
            <person name="LaButti K."/>
            <person name="Ng V."/>
            <person name="Ahrendt S."/>
            <person name="Min B."/>
            <person name="Choi I.G."/>
            <person name="Park H."/>
            <person name="Plett J.M."/>
            <person name="Magnuson J."/>
            <person name="Spatafora J.W."/>
            <person name="Nagy L.G."/>
            <person name="Henrissat B."/>
            <person name="Grigoriev I.V."/>
            <person name="Yang Z.L."/>
            <person name="Xu J."/>
            <person name="Martin F.M."/>
        </authorList>
    </citation>
    <scope>NUCLEOTIDE SEQUENCE</scope>
    <source>
        <strain evidence="1">KUC20120723A-06</strain>
    </source>
</reference>
<protein>
    <submittedName>
        <fullName evidence="1">Uncharacterized protein</fullName>
    </submittedName>
</protein>
<dbReference type="EMBL" id="MU266368">
    <property type="protein sequence ID" value="KAH7927296.1"/>
    <property type="molecule type" value="Genomic_DNA"/>
</dbReference>
<evidence type="ECO:0000313" key="2">
    <source>
        <dbReference type="Proteomes" id="UP000790709"/>
    </source>
</evidence>
<dbReference type="Proteomes" id="UP000790709">
    <property type="component" value="Unassembled WGS sequence"/>
</dbReference>
<evidence type="ECO:0000313" key="1">
    <source>
        <dbReference type="EMBL" id="KAH7927296.1"/>
    </source>
</evidence>
<proteinExistence type="predicted"/>
<accession>A0ACB8BP77</accession>
<comment type="caution">
    <text evidence="1">The sequence shown here is derived from an EMBL/GenBank/DDBJ whole genome shotgun (WGS) entry which is preliminary data.</text>
</comment>
<name>A0ACB8BP77_9AGAM</name>
<gene>
    <name evidence="1" type="ORF">BV22DRAFT_1118309</name>
</gene>